<dbReference type="SMART" id="SM01401">
    <property type="entry name" value="Sds3"/>
    <property type="match status" value="1"/>
</dbReference>
<evidence type="ECO:0000256" key="5">
    <source>
        <dbReference type="ARBA" id="ARBA00023242"/>
    </source>
</evidence>
<evidence type="ECO:0008006" key="9">
    <source>
        <dbReference type="Google" id="ProtNLM"/>
    </source>
</evidence>
<evidence type="ECO:0000256" key="4">
    <source>
        <dbReference type="ARBA" id="ARBA00023163"/>
    </source>
</evidence>
<keyword evidence="4" id="KW-0804">Transcription</keyword>
<dbReference type="EMBL" id="JAQQWI010000016">
    <property type="protein sequence ID" value="KAK8009210.1"/>
    <property type="molecule type" value="Genomic_DNA"/>
</dbReference>
<feature type="compositionally biased region" description="Polar residues" evidence="6">
    <location>
        <begin position="207"/>
        <end position="218"/>
    </location>
</feature>
<evidence type="ECO:0000256" key="6">
    <source>
        <dbReference type="SAM" id="MobiDB-lite"/>
    </source>
</evidence>
<organism evidence="7 8">
    <name type="scientific">Apiospora marii</name>
    <dbReference type="NCBI Taxonomy" id="335849"/>
    <lineage>
        <taxon>Eukaryota</taxon>
        <taxon>Fungi</taxon>
        <taxon>Dikarya</taxon>
        <taxon>Ascomycota</taxon>
        <taxon>Pezizomycotina</taxon>
        <taxon>Sordariomycetes</taxon>
        <taxon>Xylariomycetidae</taxon>
        <taxon>Amphisphaeriales</taxon>
        <taxon>Apiosporaceae</taxon>
        <taxon>Apiospora</taxon>
    </lineage>
</organism>
<dbReference type="Proteomes" id="UP001396898">
    <property type="component" value="Unassembled WGS sequence"/>
</dbReference>
<evidence type="ECO:0000256" key="2">
    <source>
        <dbReference type="ARBA" id="ARBA00022491"/>
    </source>
</evidence>
<feature type="region of interest" description="Disordered" evidence="6">
    <location>
        <begin position="207"/>
        <end position="269"/>
    </location>
</feature>
<evidence type="ECO:0000313" key="8">
    <source>
        <dbReference type="Proteomes" id="UP001396898"/>
    </source>
</evidence>
<reference evidence="7 8" key="1">
    <citation type="submission" date="2023-01" db="EMBL/GenBank/DDBJ databases">
        <title>Analysis of 21 Apiospora genomes using comparative genomics revels a genus with tremendous synthesis potential of carbohydrate active enzymes and secondary metabolites.</title>
        <authorList>
            <person name="Sorensen T."/>
        </authorList>
    </citation>
    <scope>NUCLEOTIDE SEQUENCE [LARGE SCALE GENOMIC DNA]</scope>
    <source>
        <strain evidence="7 8">CBS 20057</strain>
    </source>
</reference>
<feature type="region of interest" description="Disordered" evidence="6">
    <location>
        <begin position="325"/>
        <end position="369"/>
    </location>
</feature>
<evidence type="ECO:0000256" key="1">
    <source>
        <dbReference type="ARBA" id="ARBA00004123"/>
    </source>
</evidence>
<dbReference type="InterPro" id="IPR013907">
    <property type="entry name" value="Sds3"/>
</dbReference>
<dbReference type="Pfam" id="PF08598">
    <property type="entry name" value="Sds3"/>
    <property type="match status" value="1"/>
</dbReference>
<sequence length="551" mass="61270">MATADTSSSAMATKPGRGGDIRPQSPPAQAASKRDKKRQVLSEKLALLTDQMSRDRDRSYREELQKIQVDLNLVGRVDPYADRPLDEIQREYRELSQASANGADRPNRTLLEMAGPSFQDWVHNVEDLIETRDYDLTSQKYEYERRLRENHNTCAYKIEVAKREYKALSSTLRDRLINAITSKKARLSREKEALEISDNSALFLHPNQFSLTNPSSPGGTHAKRTTRLRREMEEQSGYADNKKRKRNGGDEDGSPAPIRRALDGSNTTPLWQNDRIRAMRKETGPIYSIDKLFTDKELSMNYNTAALASYKYLLTRRDANGNVMTPPEDSEAGNGEAHEEDEELAAPTMERQPSHATRSTRGGQNNQHNFLDDKVLGIEGLANFEIAGNLDKMGTQEPKLPPLIHSQYSKAYVKSESNTPMGLNQDDAQQDFMIMNVFKSYQRHKGTGSNIDVPNGGRRLLENMVQSPAAPRHVAYIQGQRPSVENLSESLGVPSSSLRDEPGLGSSILSGLAPGVVTNNHASPAPPMSRQSSFGGAAMSRQGSGRGKRRG</sequence>
<keyword evidence="5" id="KW-0539">Nucleus</keyword>
<dbReference type="PANTHER" id="PTHR21964">
    <property type="entry name" value="BREAST CANCER METASTASIS-SUPPRESSOR 1"/>
    <property type="match status" value="1"/>
</dbReference>
<feature type="region of interest" description="Disordered" evidence="6">
    <location>
        <begin position="1"/>
        <end position="40"/>
    </location>
</feature>
<evidence type="ECO:0000256" key="3">
    <source>
        <dbReference type="ARBA" id="ARBA00023015"/>
    </source>
</evidence>
<keyword evidence="3" id="KW-0805">Transcription regulation</keyword>
<feature type="region of interest" description="Disordered" evidence="6">
    <location>
        <begin position="487"/>
        <end position="551"/>
    </location>
</feature>
<keyword evidence="2" id="KW-0678">Repressor</keyword>
<comment type="caution">
    <text evidence="7">The sequence shown here is derived from an EMBL/GenBank/DDBJ whole genome shotgun (WGS) entry which is preliminary data.</text>
</comment>
<feature type="compositionally biased region" description="Polar residues" evidence="6">
    <location>
        <begin position="354"/>
        <end position="369"/>
    </location>
</feature>
<evidence type="ECO:0000313" key="7">
    <source>
        <dbReference type="EMBL" id="KAK8009210.1"/>
    </source>
</evidence>
<keyword evidence="8" id="KW-1185">Reference proteome</keyword>
<name>A0ABR1RFF4_9PEZI</name>
<comment type="subcellular location">
    <subcellularLocation>
        <location evidence="1">Nucleus</location>
    </subcellularLocation>
</comment>
<gene>
    <name evidence="7" type="ORF">PG991_011761</name>
</gene>
<proteinExistence type="predicted"/>
<feature type="compositionally biased region" description="Low complexity" evidence="6">
    <location>
        <begin position="1"/>
        <end position="13"/>
    </location>
</feature>
<protein>
    <recommendedName>
        <fullName evidence="9">Deacetylase complex subunit</fullName>
    </recommendedName>
</protein>
<feature type="compositionally biased region" description="Polar residues" evidence="6">
    <location>
        <begin position="487"/>
        <end position="497"/>
    </location>
</feature>
<accession>A0ABR1RFF4</accession>